<evidence type="ECO:0000256" key="3">
    <source>
        <dbReference type="ARBA" id="ARBA00022729"/>
    </source>
</evidence>
<dbReference type="Proteomes" id="UP001499841">
    <property type="component" value="Unassembled WGS sequence"/>
</dbReference>
<evidence type="ECO:0000313" key="6">
    <source>
        <dbReference type="Proteomes" id="UP001499841"/>
    </source>
</evidence>
<dbReference type="SUPFAM" id="SSF53850">
    <property type="entry name" value="Periplasmic binding protein-like II"/>
    <property type="match status" value="1"/>
</dbReference>
<dbReference type="InterPro" id="IPR026045">
    <property type="entry name" value="Ferric-bd"/>
</dbReference>
<comment type="similarity">
    <text evidence="1">Belongs to the bacterial solute-binding protein 1 family.</text>
</comment>
<dbReference type="PANTHER" id="PTHR30006:SF15">
    <property type="entry name" value="IRON-UTILIZATION PERIPLASMIC PROTEIN"/>
    <property type="match status" value="1"/>
</dbReference>
<dbReference type="PROSITE" id="PS51257">
    <property type="entry name" value="PROKAR_LIPOPROTEIN"/>
    <property type="match status" value="1"/>
</dbReference>
<evidence type="ECO:0000256" key="2">
    <source>
        <dbReference type="ARBA" id="ARBA00022496"/>
    </source>
</evidence>
<reference evidence="6" key="1">
    <citation type="journal article" date="2019" name="Int. J. Syst. Evol. Microbiol.">
        <title>The Global Catalogue of Microorganisms (GCM) 10K type strain sequencing project: providing services to taxonomists for standard genome sequencing and annotation.</title>
        <authorList>
            <consortium name="The Broad Institute Genomics Platform"/>
            <consortium name="The Broad Institute Genome Sequencing Center for Infectious Disease"/>
            <person name="Wu L."/>
            <person name="Ma J."/>
        </authorList>
    </citation>
    <scope>NUCLEOTIDE SEQUENCE [LARGE SCALE GENOMIC DNA]</scope>
    <source>
        <strain evidence="6">JCM 17459</strain>
    </source>
</reference>
<dbReference type="Gene3D" id="3.40.190.10">
    <property type="entry name" value="Periplasmic binding protein-like II"/>
    <property type="match status" value="2"/>
</dbReference>
<comment type="caution">
    <text evidence="5">The sequence shown here is derived from an EMBL/GenBank/DDBJ whole genome shotgun (WGS) entry which is preliminary data.</text>
</comment>
<keyword evidence="2" id="KW-0410">Iron transport</keyword>
<gene>
    <name evidence="5" type="ORF">GCM10022262_19050</name>
</gene>
<dbReference type="RefSeq" id="WP_345040341.1">
    <property type="nucleotide sequence ID" value="NZ_BAABBA010000008.1"/>
</dbReference>
<dbReference type="PIRSF" id="PIRSF002825">
    <property type="entry name" value="CfbpA"/>
    <property type="match status" value="1"/>
</dbReference>
<keyword evidence="2" id="KW-0406">Ion transport</keyword>
<keyword evidence="2" id="KW-0813">Transport</keyword>
<dbReference type="EMBL" id="BAABBA010000008">
    <property type="protein sequence ID" value="GAA4287546.1"/>
    <property type="molecule type" value="Genomic_DNA"/>
</dbReference>
<name>A0ABP8EU89_9MICO</name>
<dbReference type="PANTHER" id="PTHR30006">
    <property type="entry name" value="THIAMINE-BINDING PERIPLASMIC PROTEIN-RELATED"/>
    <property type="match status" value="1"/>
</dbReference>
<proteinExistence type="inferred from homology"/>
<keyword evidence="2" id="KW-0408">Iron</keyword>
<evidence type="ECO:0000313" key="5">
    <source>
        <dbReference type="EMBL" id="GAA4287546.1"/>
    </source>
</evidence>
<keyword evidence="6" id="KW-1185">Reference proteome</keyword>
<feature type="signal peptide" evidence="4">
    <location>
        <begin position="1"/>
        <end position="27"/>
    </location>
</feature>
<feature type="chain" id="PRO_5047361781" evidence="4">
    <location>
        <begin position="28"/>
        <end position="348"/>
    </location>
</feature>
<dbReference type="Pfam" id="PF13343">
    <property type="entry name" value="SBP_bac_6"/>
    <property type="match status" value="1"/>
</dbReference>
<protein>
    <submittedName>
        <fullName evidence="5">Iron ABC transporter substrate-binding protein</fullName>
    </submittedName>
</protein>
<sequence>MTLGTRGLTAAAVTTLALALSACGGDATDDSDATGGAGAGSTLTIYSGRNEELVGPLLDQLEDAVGTTVEVRYAGSSELAAQLLEEGEGTDADLFFSQDAGALGALAKAGMLEPLPEETLGHVPEAYRDDEGRWVATSARARVLAYDPETAPEVEGFTGIDQVLDEAYRGKLAYAPTNASFHAFVTALRMDRGEDGARQWLEDFAALEPQAYDNNIAVLDAVDGGQASIGLINHYYWYERVAEQGEDAVSARIHFLDSDDPGALVNVAGVGVLAGSDAEDAAVDAVEFLLSDEAQQYFADTTAEYPVVEGITSEKHDLEPLGESSSVDLNDLDSLDATLALLDEVGLT</sequence>
<evidence type="ECO:0000256" key="4">
    <source>
        <dbReference type="SAM" id="SignalP"/>
    </source>
</evidence>
<accession>A0ABP8EU89</accession>
<evidence type="ECO:0000256" key="1">
    <source>
        <dbReference type="ARBA" id="ARBA00008520"/>
    </source>
</evidence>
<keyword evidence="3 4" id="KW-0732">Signal</keyword>
<organism evidence="5 6">
    <name type="scientific">Georgenia daeguensis</name>
    <dbReference type="NCBI Taxonomy" id="908355"/>
    <lineage>
        <taxon>Bacteria</taxon>
        <taxon>Bacillati</taxon>
        <taxon>Actinomycetota</taxon>
        <taxon>Actinomycetes</taxon>
        <taxon>Micrococcales</taxon>
        <taxon>Bogoriellaceae</taxon>
        <taxon>Georgenia</taxon>
    </lineage>
</organism>